<evidence type="ECO:0000256" key="1">
    <source>
        <dbReference type="SAM" id="SignalP"/>
    </source>
</evidence>
<name>A0ABX6T8C3_9SPHN</name>
<dbReference type="RefSeq" id="WP_187709052.1">
    <property type="nucleotide sequence ID" value="NZ_CP060782.1"/>
</dbReference>
<gene>
    <name evidence="2" type="ORF">H9L14_02180</name>
</gene>
<organism evidence="2 3">
    <name type="scientific">Sphingomonas sediminicola</name>
    <dbReference type="NCBI Taxonomy" id="386874"/>
    <lineage>
        <taxon>Bacteria</taxon>
        <taxon>Pseudomonadati</taxon>
        <taxon>Pseudomonadota</taxon>
        <taxon>Alphaproteobacteria</taxon>
        <taxon>Sphingomonadales</taxon>
        <taxon>Sphingomonadaceae</taxon>
        <taxon>Sphingomonas</taxon>
    </lineage>
</organism>
<reference evidence="2 3" key="1">
    <citation type="submission" date="2020-08" db="EMBL/GenBank/DDBJ databases">
        <title>Genome sequence of Sphingomonas sediminicola KACC 15039T.</title>
        <authorList>
            <person name="Hyun D.-W."/>
            <person name="Bae J.-W."/>
        </authorList>
    </citation>
    <scope>NUCLEOTIDE SEQUENCE [LARGE SCALE GENOMIC DNA]</scope>
    <source>
        <strain evidence="2 3">KACC 15039</strain>
    </source>
</reference>
<evidence type="ECO:0000313" key="3">
    <source>
        <dbReference type="Proteomes" id="UP000516105"/>
    </source>
</evidence>
<dbReference type="NCBIfam" id="NF047637">
    <property type="entry name" value="lipo_CC0125"/>
    <property type="match status" value="1"/>
</dbReference>
<keyword evidence="3" id="KW-1185">Reference proteome</keyword>
<sequence length="195" mass="22330">MISRPLKSLALTLAIATATACTTATPYQPYRPEMAGGVHGGYSEQRLALDRYIVRFHGNELTSRDRVEGYLLYRAAEVTTQNGYDWFTVVDRRTEHDVRTYARPDPFYRPWYGPDYGYWLPSWRYYRPGFGWHDWYPGYGPFWADSMDVTTVESFEAQAEIALGRGAIPAGNTRVFDARKVMADLGPTIVLPKRP</sequence>
<protein>
    <recommendedName>
        <fullName evidence="4">Lipoprotein</fullName>
    </recommendedName>
</protein>
<dbReference type="PROSITE" id="PS51257">
    <property type="entry name" value="PROKAR_LIPOPROTEIN"/>
    <property type="match status" value="1"/>
</dbReference>
<feature type="signal peptide" evidence="1">
    <location>
        <begin position="1"/>
        <end position="20"/>
    </location>
</feature>
<dbReference type="Proteomes" id="UP000516105">
    <property type="component" value="Chromosome"/>
</dbReference>
<proteinExistence type="predicted"/>
<keyword evidence="1" id="KW-0732">Signal</keyword>
<evidence type="ECO:0008006" key="4">
    <source>
        <dbReference type="Google" id="ProtNLM"/>
    </source>
</evidence>
<dbReference type="EMBL" id="CP060782">
    <property type="protein sequence ID" value="QNP46099.1"/>
    <property type="molecule type" value="Genomic_DNA"/>
</dbReference>
<evidence type="ECO:0000313" key="2">
    <source>
        <dbReference type="EMBL" id="QNP46099.1"/>
    </source>
</evidence>
<accession>A0ABX6T8C3</accession>
<feature type="chain" id="PRO_5046405050" description="Lipoprotein" evidence="1">
    <location>
        <begin position="21"/>
        <end position="195"/>
    </location>
</feature>